<evidence type="ECO:0000256" key="1">
    <source>
        <dbReference type="SAM" id="MobiDB-lite"/>
    </source>
</evidence>
<accession>A0A699JF11</accession>
<feature type="compositionally biased region" description="Basic and acidic residues" evidence="1">
    <location>
        <begin position="9"/>
        <end position="40"/>
    </location>
</feature>
<reference evidence="2" key="1">
    <citation type="journal article" date="2019" name="Sci. Rep.">
        <title>Draft genome of Tanacetum cinerariifolium, the natural source of mosquito coil.</title>
        <authorList>
            <person name="Yamashiro T."/>
            <person name="Shiraishi A."/>
            <person name="Satake H."/>
            <person name="Nakayama K."/>
        </authorList>
    </citation>
    <scope>NUCLEOTIDE SEQUENCE</scope>
</reference>
<dbReference type="EMBL" id="BKCJ010400960">
    <property type="protein sequence ID" value="GFA30172.1"/>
    <property type="molecule type" value="Genomic_DNA"/>
</dbReference>
<feature type="region of interest" description="Disordered" evidence="1">
    <location>
        <begin position="1"/>
        <end position="40"/>
    </location>
</feature>
<feature type="non-terminal residue" evidence="2">
    <location>
        <position position="1"/>
    </location>
</feature>
<sequence>SMEVDDPNEQIKEKEANKEKESEKNGNEKKVENEKEKQYEADKTKDMFKWKKENGKCDEEKQFEAFAKTIKIAKPFHWEVVHGMPENPYGVALSLAVT</sequence>
<comment type="caution">
    <text evidence="2">The sequence shown here is derived from an EMBL/GenBank/DDBJ whole genome shotgun (WGS) entry which is preliminary data.</text>
</comment>
<gene>
    <name evidence="2" type="ORF">Tci_602144</name>
</gene>
<organism evidence="2">
    <name type="scientific">Tanacetum cinerariifolium</name>
    <name type="common">Dalmatian daisy</name>
    <name type="synonym">Chrysanthemum cinerariifolium</name>
    <dbReference type="NCBI Taxonomy" id="118510"/>
    <lineage>
        <taxon>Eukaryota</taxon>
        <taxon>Viridiplantae</taxon>
        <taxon>Streptophyta</taxon>
        <taxon>Embryophyta</taxon>
        <taxon>Tracheophyta</taxon>
        <taxon>Spermatophyta</taxon>
        <taxon>Magnoliopsida</taxon>
        <taxon>eudicotyledons</taxon>
        <taxon>Gunneridae</taxon>
        <taxon>Pentapetalae</taxon>
        <taxon>asterids</taxon>
        <taxon>campanulids</taxon>
        <taxon>Asterales</taxon>
        <taxon>Asteraceae</taxon>
        <taxon>Asteroideae</taxon>
        <taxon>Anthemideae</taxon>
        <taxon>Anthemidinae</taxon>
        <taxon>Tanacetum</taxon>
    </lineage>
</organism>
<protein>
    <submittedName>
        <fullName evidence="2">Uncharacterized protein</fullName>
    </submittedName>
</protein>
<dbReference type="AlphaFoldDB" id="A0A699JF11"/>
<proteinExistence type="predicted"/>
<name>A0A699JF11_TANCI</name>
<evidence type="ECO:0000313" key="2">
    <source>
        <dbReference type="EMBL" id="GFA30172.1"/>
    </source>
</evidence>